<keyword evidence="1" id="KW-0472">Membrane</keyword>
<feature type="transmembrane region" description="Helical" evidence="1">
    <location>
        <begin position="12"/>
        <end position="30"/>
    </location>
</feature>
<feature type="transmembrane region" description="Helical" evidence="1">
    <location>
        <begin position="36"/>
        <end position="54"/>
    </location>
</feature>
<dbReference type="EMBL" id="PXVC01000165">
    <property type="protein sequence ID" value="PSI00310.1"/>
    <property type="molecule type" value="Genomic_DNA"/>
</dbReference>
<keyword evidence="1" id="KW-1133">Transmembrane helix</keyword>
<sequence length="64" mass="7602">MKNFSGPLRRMLIYGFISYLGLVLINNSELNLPNMWLAYAPMFISIYILTQWLDRKFNDQSKLK</sequence>
<keyword evidence="1" id="KW-0812">Transmembrane</keyword>
<dbReference type="STRING" id="1910958.BTM30_05805"/>
<gene>
    <name evidence="2" type="ORF">C7K08_13840</name>
</gene>
<keyword evidence="3" id="KW-1185">Reference proteome</keyword>
<proteinExistence type="predicted"/>
<dbReference type="AlphaFoldDB" id="A0A2P7EAS6"/>
<comment type="caution">
    <text evidence="2">The sequence shown here is derived from an EMBL/GenBank/DDBJ whole genome shotgun (WGS) entry which is preliminary data.</text>
</comment>
<evidence type="ECO:0000313" key="3">
    <source>
        <dbReference type="Proteomes" id="UP000240206"/>
    </source>
</evidence>
<protein>
    <submittedName>
        <fullName evidence="2">Uncharacterized protein</fullName>
    </submittedName>
</protein>
<accession>A0A2P7EAS6</accession>
<name>A0A2P7EAS6_9SYNE</name>
<evidence type="ECO:0000256" key="1">
    <source>
        <dbReference type="SAM" id="Phobius"/>
    </source>
</evidence>
<evidence type="ECO:0000313" key="2">
    <source>
        <dbReference type="EMBL" id="PSI00310.1"/>
    </source>
</evidence>
<dbReference type="Proteomes" id="UP000240206">
    <property type="component" value="Unassembled WGS sequence"/>
</dbReference>
<organism evidence="2 3">
    <name type="scientific">Synechococcus lacustris str. Tous</name>
    <dbReference type="NCBI Taxonomy" id="1910958"/>
    <lineage>
        <taxon>Bacteria</taxon>
        <taxon>Bacillati</taxon>
        <taxon>Cyanobacteriota</taxon>
        <taxon>Cyanophyceae</taxon>
        <taxon>Synechococcales</taxon>
        <taxon>Synechococcaceae</taxon>
        <taxon>Synechococcus</taxon>
    </lineage>
</organism>
<reference evidence="3" key="1">
    <citation type="submission" date="2018-03" db="EMBL/GenBank/DDBJ databases">
        <title>Ecological and genomic features of two cosmopolitan and abundant freshwater picocyanobacteria.</title>
        <authorList>
            <person name="Cabello-Yeves P.J."/>
            <person name="Picazo A."/>
            <person name="Camacho A."/>
            <person name="Callieri C."/>
            <person name="Rosselli R."/>
            <person name="Roda-Garcia J."/>
            <person name="Coutinho F.H."/>
            <person name="Rodriguez-Valera F."/>
        </authorList>
    </citation>
    <scope>NUCLEOTIDE SEQUENCE [LARGE SCALE GENOMIC DNA]</scope>
    <source>
        <strain evidence="3">Tous</strain>
    </source>
</reference>